<proteinExistence type="predicted"/>
<dbReference type="EMBL" id="JBAHYK010004035">
    <property type="protein sequence ID" value="KAL0563037.1"/>
    <property type="molecule type" value="Genomic_DNA"/>
</dbReference>
<name>A0ABR3EJH1_9AGAR</name>
<evidence type="ECO:0000313" key="2">
    <source>
        <dbReference type="Proteomes" id="UP001465976"/>
    </source>
</evidence>
<accession>A0ABR3EJH1</accession>
<dbReference type="SUPFAM" id="SSF69572">
    <property type="entry name" value="Activating enzymes of the ubiquitin-like proteins"/>
    <property type="match status" value="1"/>
</dbReference>
<dbReference type="InterPro" id="IPR035985">
    <property type="entry name" value="Ubiquitin-activating_enz"/>
</dbReference>
<keyword evidence="2" id="KW-1185">Reference proteome</keyword>
<gene>
    <name evidence="1" type="primary">UBA6</name>
    <name evidence="1" type="ORF">V5O48_019041</name>
</gene>
<reference evidence="1 2" key="1">
    <citation type="submission" date="2024-02" db="EMBL/GenBank/DDBJ databases">
        <title>A draft genome for the cacao thread blight pathogen Marasmius crinis-equi.</title>
        <authorList>
            <person name="Cohen S.P."/>
            <person name="Baruah I.K."/>
            <person name="Amoako-Attah I."/>
            <person name="Bukari Y."/>
            <person name="Meinhardt L.W."/>
            <person name="Bailey B.A."/>
        </authorList>
    </citation>
    <scope>NUCLEOTIDE SEQUENCE [LARGE SCALE GENOMIC DNA]</scope>
    <source>
        <strain evidence="1 2">GH-76</strain>
    </source>
</reference>
<sequence length="99" mass="9917">EEDASELASIAETLLREADVNKVVVPQVDGSLISSTTPTLAHEFIPVCAVVGGMLGQDILKCLGGKDLPIANFFVFDGVGVSVVGGGGGGGASVVKMGM</sequence>
<evidence type="ECO:0000313" key="1">
    <source>
        <dbReference type="EMBL" id="KAL0563037.1"/>
    </source>
</evidence>
<dbReference type="Gene3D" id="3.40.50.12550">
    <property type="entry name" value="Ubiquitin-activating enzyme E1, inactive adenylation domain, subdomain 2"/>
    <property type="match status" value="1"/>
</dbReference>
<dbReference type="GO" id="GO:0004839">
    <property type="term" value="F:ubiquitin activating enzyme activity"/>
    <property type="evidence" value="ECO:0007669"/>
    <property type="project" value="UniProtKB-EC"/>
</dbReference>
<protein>
    <submittedName>
        <fullName evidence="1">Ubiquitin-like modifier-activating enzyme 6</fullName>
        <ecNumber evidence="1">6.2.1.45</ecNumber>
    </submittedName>
</protein>
<dbReference type="EC" id="6.2.1.45" evidence="1"/>
<comment type="caution">
    <text evidence="1">The sequence shown here is derived from an EMBL/GenBank/DDBJ whole genome shotgun (WGS) entry which is preliminary data.</text>
</comment>
<dbReference type="Proteomes" id="UP001465976">
    <property type="component" value="Unassembled WGS sequence"/>
</dbReference>
<feature type="non-terminal residue" evidence="1">
    <location>
        <position position="1"/>
    </location>
</feature>
<organism evidence="1 2">
    <name type="scientific">Marasmius crinis-equi</name>
    <dbReference type="NCBI Taxonomy" id="585013"/>
    <lineage>
        <taxon>Eukaryota</taxon>
        <taxon>Fungi</taxon>
        <taxon>Dikarya</taxon>
        <taxon>Basidiomycota</taxon>
        <taxon>Agaricomycotina</taxon>
        <taxon>Agaricomycetes</taxon>
        <taxon>Agaricomycetidae</taxon>
        <taxon>Agaricales</taxon>
        <taxon>Marasmiineae</taxon>
        <taxon>Marasmiaceae</taxon>
        <taxon>Marasmius</taxon>
    </lineage>
</organism>
<keyword evidence="1" id="KW-0436">Ligase</keyword>